<evidence type="ECO:0000313" key="3">
    <source>
        <dbReference type="Proteomes" id="UP000249557"/>
    </source>
</evidence>
<sequence>MAHHPINSQALQAFTVPKDIYNAISNAAQKTGVNFTYLMENAAAESSFNPNAKSKSSSAAGLFQFIESTWMQMMREHGAKYGLEKYADKIGNDNKVSDSKTRNEILALRKDPEISSLMAAEFASGNYEHLKTYVGGEIGSAELGMAHFLGANGASSFLNAMKKSPNMAAADLFPREARANRNVFYDQKTGAPKSMREVYASFDKKFDGVIGNNTSMVASNDAPQNFARKSYARSAEARPAQNSVLRQQAAMRIDQDDALARLSSLMNVGKTGFKSGGENRTANSGQISGEWQIFPSSLYGNLSLSPAQLMMLSAFNA</sequence>
<reference evidence="2 3" key="1">
    <citation type="submission" date="2017-08" db="EMBL/GenBank/DDBJ databases">
        <title>Infants hospitalized years apart are colonized by the same room-sourced microbial strains.</title>
        <authorList>
            <person name="Brooks B."/>
            <person name="Olm M.R."/>
            <person name="Firek B.A."/>
            <person name="Baker R."/>
            <person name="Thomas B.C."/>
            <person name="Morowitz M.J."/>
            <person name="Banfield J.F."/>
        </authorList>
    </citation>
    <scope>NUCLEOTIDE SEQUENCE [LARGE SCALE GENOMIC DNA]</scope>
    <source>
        <strain evidence="2">S2_018_000_R2_104</strain>
    </source>
</reference>
<dbReference type="InterPro" id="IPR008258">
    <property type="entry name" value="Transglycosylase_SLT_dom_1"/>
</dbReference>
<protein>
    <recommendedName>
        <fullName evidence="1">Transglycosylase SLT domain-containing protein</fullName>
    </recommendedName>
</protein>
<dbReference type="Gene3D" id="1.10.530.10">
    <property type="match status" value="1"/>
</dbReference>
<comment type="caution">
    <text evidence="2">The sequence shown here is derived from an EMBL/GenBank/DDBJ whole genome shotgun (WGS) entry which is preliminary data.</text>
</comment>
<name>A0A2W5A4Y6_9BACT</name>
<dbReference type="EMBL" id="QFNK01000054">
    <property type="protein sequence ID" value="PZO87519.1"/>
    <property type="molecule type" value="Genomic_DNA"/>
</dbReference>
<dbReference type="Pfam" id="PF01464">
    <property type="entry name" value="SLT"/>
    <property type="match status" value="1"/>
</dbReference>
<dbReference type="AlphaFoldDB" id="A0A2W5A4Y6"/>
<feature type="domain" description="Transglycosylase SLT" evidence="1">
    <location>
        <begin position="24"/>
        <end position="78"/>
    </location>
</feature>
<proteinExistence type="predicted"/>
<evidence type="ECO:0000259" key="1">
    <source>
        <dbReference type="Pfam" id="PF01464"/>
    </source>
</evidence>
<gene>
    <name evidence="2" type="ORF">DI626_03805</name>
</gene>
<dbReference type="Proteomes" id="UP000249557">
    <property type="component" value="Unassembled WGS sequence"/>
</dbReference>
<dbReference type="InterPro" id="IPR023346">
    <property type="entry name" value="Lysozyme-like_dom_sf"/>
</dbReference>
<evidence type="ECO:0000313" key="2">
    <source>
        <dbReference type="EMBL" id="PZO87519.1"/>
    </source>
</evidence>
<organism evidence="2 3">
    <name type="scientific">Micavibrio aeruginosavorus</name>
    <dbReference type="NCBI Taxonomy" id="349221"/>
    <lineage>
        <taxon>Bacteria</taxon>
        <taxon>Pseudomonadati</taxon>
        <taxon>Bdellovibrionota</taxon>
        <taxon>Bdellovibrionia</taxon>
        <taxon>Bdellovibrionales</taxon>
        <taxon>Pseudobdellovibrionaceae</taxon>
        <taxon>Micavibrio</taxon>
    </lineage>
</organism>
<dbReference type="SUPFAM" id="SSF53955">
    <property type="entry name" value="Lysozyme-like"/>
    <property type="match status" value="1"/>
</dbReference>
<accession>A0A2W5A4Y6</accession>